<evidence type="ECO:0000256" key="1">
    <source>
        <dbReference type="ARBA" id="ARBA00004202"/>
    </source>
</evidence>
<evidence type="ECO:0000256" key="2">
    <source>
        <dbReference type="ARBA" id="ARBA00005417"/>
    </source>
</evidence>
<dbReference type="PANTHER" id="PTHR43297:SF2">
    <property type="entry name" value="DIPEPTIDE TRANSPORT ATP-BINDING PROTEIN DPPD"/>
    <property type="match status" value="1"/>
</dbReference>
<dbReference type="CDD" id="cd03257">
    <property type="entry name" value="ABC_NikE_OppD_transporters"/>
    <property type="match status" value="1"/>
</dbReference>
<comment type="similarity">
    <text evidence="2">Belongs to the ABC transporter superfamily.</text>
</comment>
<dbReference type="InterPro" id="IPR003439">
    <property type="entry name" value="ABC_transporter-like_ATP-bd"/>
</dbReference>
<keyword evidence="3" id="KW-0813">Transport</keyword>
<dbReference type="InterPro" id="IPR013563">
    <property type="entry name" value="Oligopep_ABC_C"/>
</dbReference>
<organism evidence="9 10">
    <name type="scientific">Tamaricihabitans halophyticus</name>
    <dbReference type="NCBI Taxonomy" id="1262583"/>
    <lineage>
        <taxon>Bacteria</taxon>
        <taxon>Bacillati</taxon>
        <taxon>Actinomycetota</taxon>
        <taxon>Actinomycetes</taxon>
        <taxon>Pseudonocardiales</taxon>
        <taxon>Pseudonocardiaceae</taxon>
        <taxon>Tamaricihabitans</taxon>
    </lineage>
</organism>
<evidence type="ECO:0000313" key="9">
    <source>
        <dbReference type="EMBL" id="TCP45051.1"/>
    </source>
</evidence>
<keyword evidence="7" id="KW-0472">Membrane</keyword>
<dbReference type="RefSeq" id="WP_132880170.1">
    <property type="nucleotide sequence ID" value="NZ_SLXQ01000017.1"/>
</dbReference>
<evidence type="ECO:0000256" key="7">
    <source>
        <dbReference type="ARBA" id="ARBA00023136"/>
    </source>
</evidence>
<evidence type="ECO:0000256" key="6">
    <source>
        <dbReference type="ARBA" id="ARBA00022840"/>
    </source>
</evidence>
<evidence type="ECO:0000256" key="5">
    <source>
        <dbReference type="ARBA" id="ARBA00022741"/>
    </source>
</evidence>
<dbReference type="EMBL" id="SLXQ01000017">
    <property type="protein sequence ID" value="TCP45051.1"/>
    <property type="molecule type" value="Genomic_DNA"/>
</dbReference>
<evidence type="ECO:0000313" key="10">
    <source>
        <dbReference type="Proteomes" id="UP000294911"/>
    </source>
</evidence>
<dbReference type="PANTHER" id="PTHR43297">
    <property type="entry name" value="OLIGOPEPTIDE TRANSPORT ATP-BINDING PROTEIN APPD"/>
    <property type="match status" value="1"/>
</dbReference>
<dbReference type="PROSITE" id="PS50893">
    <property type="entry name" value="ABC_TRANSPORTER_2"/>
    <property type="match status" value="1"/>
</dbReference>
<comment type="subcellular location">
    <subcellularLocation>
        <location evidence="1">Cell membrane</location>
        <topology evidence="1">Peripheral membrane protein</topology>
    </subcellularLocation>
</comment>
<evidence type="ECO:0000256" key="3">
    <source>
        <dbReference type="ARBA" id="ARBA00022448"/>
    </source>
</evidence>
<proteinExistence type="inferred from homology"/>
<keyword evidence="6 9" id="KW-0067">ATP-binding</keyword>
<reference evidence="9 10" key="1">
    <citation type="submission" date="2019-03" db="EMBL/GenBank/DDBJ databases">
        <title>Genomic Encyclopedia of Type Strains, Phase IV (KMG-IV): sequencing the most valuable type-strain genomes for metagenomic binning, comparative biology and taxonomic classification.</title>
        <authorList>
            <person name="Goeker M."/>
        </authorList>
    </citation>
    <scope>NUCLEOTIDE SEQUENCE [LARGE SCALE GENOMIC DNA]</scope>
    <source>
        <strain evidence="9 10">DSM 45765</strain>
    </source>
</reference>
<dbReference type="AlphaFoldDB" id="A0A4R2QDH9"/>
<comment type="caution">
    <text evidence="9">The sequence shown here is derived from an EMBL/GenBank/DDBJ whole genome shotgun (WGS) entry which is preliminary data.</text>
</comment>
<dbReference type="SUPFAM" id="SSF52540">
    <property type="entry name" value="P-loop containing nucleoside triphosphate hydrolases"/>
    <property type="match status" value="1"/>
</dbReference>
<name>A0A4R2QDH9_9PSEU</name>
<dbReference type="OrthoDB" id="3169708at2"/>
<protein>
    <submittedName>
        <fullName evidence="9">Peptide/nickel transport system ATP-binding protein</fullName>
    </submittedName>
</protein>
<accession>A0A4R2QDH9</accession>
<evidence type="ECO:0000259" key="8">
    <source>
        <dbReference type="PROSITE" id="PS50893"/>
    </source>
</evidence>
<gene>
    <name evidence="9" type="ORF">EV191_11717</name>
</gene>
<dbReference type="Pfam" id="PF08352">
    <property type="entry name" value="oligo_HPY"/>
    <property type="match status" value="1"/>
</dbReference>
<dbReference type="Gene3D" id="3.40.50.300">
    <property type="entry name" value="P-loop containing nucleotide triphosphate hydrolases"/>
    <property type="match status" value="1"/>
</dbReference>
<keyword evidence="10" id="KW-1185">Reference proteome</keyword>
<dbReference type="InterPro" id="IPR050388">
    <property type="entry name" value="ABC_Ni/Peptide_Import"/>
</dbReference>
<dbReference type="Pfam" id="PF00005">
    <property type="entry name" value="ABC_tran"/>
    <property type="match status" value="1"/>
</dbReference>
<feature type="domain" description="ABC transporter" evidence="8">
    <location>
        <begin position="15"/>
        <end position="265"/>
    </location>
</feature>
<dbReference type="GO" id="GO:0005886">
    <property type="term" value="C:plasma membrane"/>
    <property type="evidence" value="ECO:0007669"/>
    <property type="project" value="UniProtKB-SubCell"/>
</dbReference>
<dbReference type="InterPro" id="IPR003593">
    <property type="entry name" value="AAA+_ATPase"/>
</dbReference>
<dbReference type="GO" id="GO:0015833">
    <property type="term" value="P:peptide transport"/>
    <property type="evidence" value="ECO:0007669"/>
    <property type="project" value="InterPro"/>
</dbReference>
<keyword evidence="4" id="KW-1003">Cell membrane</keyword>
<keyword evidence="5" id="KW-0547">Nucleotide-binding</keyword>
<dbReference type="InterPro" id="IPR027417">
    <property type="entry name" value="P-loop_NTPase"/>
</dbReference>
<dbReference type="GO" id="GO:0005524">
    <property type="term" value="F:ATP binding"/>
    <property type="evidence" value="ECO:0007669"/>
    <property type="project" value="UniProtKB-KW"/>
</dbReference>
<dbReference type="SMART" id="SM00382">
    <property type="entry name" value="AAA"/>
    <property type="match status" value="1"/>
</dbReference>
<dbReference type="FunFam" id="3.40.50.300:FF:000016">
    <property type="entry name" value="Oligopeptide ABC transporter ATP-binding component"/>
    <property type="match status" value="1"/>
</dbReference>
<dbReference type="GO" id="GO:0016887">
    <property type="term" value="F:ATP hydrolysis activity"/>
    <property type="evidence" value="ECO:0007669"/>
    <property type="project" value="InterPro"/>
</dbReference>
<sequence>MITRAGGNHENGYALRIDDLSVSAATAGGVVDVVSGVSFDLRPCEITALAGESGSGKTVTALAVLRLHDVRTLRIRTGRILVDGADMASAGPDVLRRIRGEKVSMVFQEPMNSIDPMYTVGSAIVEVIRAHQRVTRRAALRQAGELLEHVGVPDPRNRLGAYPFELSGGLLQRVMIAMAIANQPSVLIADEPTTALDVTVQQQIMQLLRRLADEGMSILLVTHDLAVVSEYADTINVMYAGQIVESGPVREVLSEPEHPYTAGLVGAVPDVANRRLELSTIPGRVPPPDEFPAGCRFAPRCSFAEAECDAPVAQLFPREERRVRCVRHAQLSLEGVEPYA</sequence>
<dbReference type="Proteomes" id="UP000294911">
    <property type="component" value="Unassembled WGS sequence"/>
</dbReference>
<dbReference type="NCBIfam" id="TIGR01727">
    <property type="entry name" value="oligo_HPY"/>
    <property type="match status" value="1"/>
</dbReference>
<evidence type="ECO:0000256" key="4">
    <source>
        <dbReference type="ARBA" id="ARBA00022475"/>
    </source>
</evidence>